<dbReference type="RefSeq" id="WP_075568307.1">
    <property type="nucleotide sequence ID" value="NZ_MSDO01000001.1"/>
</dbReference>
<keyword evidence="3" id="KW-1185">Reference proteome</keyword>
<keyword evidence="2" id="KW-0560">Oxidoreductase</keyword>
<protein>
    <submittedName>
        <fullName evidence="2">Glyoxalase/bleomycin resistance/extradiol dioxygenase family protein</fullName>
    </submittedName>
</protein>
<dbReference type="Pfam" id="PF00903">
    <property type="entry name" value="Glyoxalase"/>
    <property type="match status" value="1"/>
</dbReference>
<dbReference type="InterPro" id="IPR029068">
    <property type="entry name" value="Glyas_Bleomycin-R_OHBP_Dase"/>
</dbReference>
<dbReference type="PROSITE" id="PS51819">
    <property type="entry name" value="VOC"/>
    <property type="match status" value="1"/>
</dbReference>
<dbReference type="STRING" id="404433.BTW07_01170"/>
<organism evidence="2 3">
    <name type="scientific">Salinicola socius</name>
    <dbReference type="NCBI Taxonomy" id="404433"/>
    <lineage>
        <taxon>Bacteria</taxon>
        <taxon>Pseudomonadati</taxon>
        <taxon>Pseudomonadota</taxon>
        <taxon>Gammaproteobacteria</taxon>
        <taxon>Oceanospirillales</taxon>
        <taxon>Halomonadaceae</taxon>
        <taxon>Salinicola</taxon>
    </lineage>
</organism>
<accession>A0A1Q8SXG7</accession>
<dbReference type="PANTHER" id="PTHR35006:SF2">
    <property type="entry name" value="GLYOXALASE FAMILY PROTEIN (AFU_ORTHOLOGUE AFUA_5G14830)"/>
    <property type="match status" value="1"/>
</dbReference>
<dbReference type="EMBL" id="MSDO01000001">
    <property type="protein sequence ID" value="OLO06137.1"/>
    <property type="molecule type" value="Genomic_DNA"/>
</dbReference>
<dbReference type="Gene3D" id="3.10.180.10">
    <property type="entry name" value="2,3-Dihydroxybiphenyl 1,2-Dioxygenase, domain 1"/>
    <property type="match status" value="1"/>
</dbReference>
<comment type="caution">
    <text evidence="2">The sequence shown here is derived from an EMBL/GenBank/DDBJ whole genome shotgun (WGS) entry which is preliminary data.</text>
</comment>
<dbReference type="InterPro" id="IPR037523">
    <property type="entry name" value="VOC_core"/>
</dbReference>
<evidence type="ECO:0000313" key="3">
    <source>
        <dbReference type="Proteomes" id="UP000186878"/>
    </source>
</evidence>
<dbReference type="CDD" id="cd07262">
    <property type="entry name" value="VOC_like"/>
    <property type="match status" value="1"/>
</dbReference>
<dbReference type="Proteomes" id="UP000186878">
    <property type="component" value="Unassembled WGS sequence"/>
</dbReference>
<keyword evidence="2" id="KW-0223">Dioxygenase</keyword>
<dbReference type="InterPro" id="IPR004360">
    <property type="entry name" value="Glyas_Fos-R_dOase_dom"/>
</dbReference>
<gene>
    <name evidence="2" type="ORF">BTW07_01170</name>
</gene>
<dbReference type="OrthoDB" id="9800438at2"/>
<evidence type="ECO:0000259" key="1">
    <source>
        <dbReference type="PROSITE" id="PS51819"/>
    </source>
</evidence>
<dbReference type="GO" id="GO:0051213">
    <property type="term" value="F:dioxygenase activity"/>
    <property type="evidence" value="ECO:0007669"/>
    <property type="project" value="UniProtKB-KW"/>
</dbReference>
<dbReference type="PANTHER" id="PTHR35006">
    <property type="entry name" value="GLYOXALASE FAMILY PROTEIN (AFU_ORTHOLOGUE AFUA_5G14830)"/>
    <property type="match status" value="1"/>
</dbReference>
<dbReference type="AlphaFoldDB" id="A0A1Q8SXG7"/>
<dbReference type="SUPFAM" id="SSF54593">
    <property type="entry name" value="Glyoxalase/Bleomycin resistance protein/Dihydroxybiphenyl dioxygenase"/>
    <property type="match status" value="1"/>
</dbReference>
<name>A0A1Q8SXG7_9GAMM</name>
<evidence type="ECO:0000313" key="2">
    <source>
        <dbReference type="EMBL" id="OLO06137.1"/>
    </source>
</evidence>
<feature type="domain" description="VOC" evidence="1">
    <location>
        <begin position="3"/>
        <end position="128"/>
    </location>
</feature>
<sequence length="135" mass="15004">MTILDHIEFAVRDAEVSRRFYELALAPLDIVRVITVGPERTRTGGTRHGFGKDRYPSLWVHDHEAPGAGMHIAFATRDRAIVDAFYQAAVKAGGTDNGPPGIRTHYHEHYYAAYVLDPDGNNVEVVCQDATINNQ</sequence>
<reference evidence="2 3" key="1">
    <citation type="submission" date="2016-12" db="EMBL/GenBank/DDBJ databases">
        <title>Draft genome sequences of strains Salinicola socius SMB35, Salinicola sp. MH3R3-1 and Chromohalobacter sp. SMB17 from the Verkhnekamsk potash mining region of Russia.</title>
        <authorList>
            <person name="Mavrodi D.V."/>
            <person name="Olsson B.E."/>
            <person name="Korsakova E.S."/>
            <person name="Pyankova A."/>
            <person name="Mavrodi O.V."/>
            <person name="Plotnikova E.G."/>
        </authorList>
    </citation>
    <scope>NUCLEOTIDE SEQUENCE [LARGE SCALE GENOMIC DNA]</scope>
    <source>
        <strain evidence="2 3">SMB35</strain>
    </source>
</reference>
<proteinExistence type="predicted"/>